<dbReference type="InterPro" id="IPR052919">
    <property type="entry name" value="TA_system_RNase"/>
</dbReference>
<protein>
    <submittedName>
        <fullName evidence="2">Type II toxin-antitoxin system VapC family toxin</fullName>
    </submittedName>
</protein>
<evidence type="ECO:0000259" key="1">
    <source>
        <dbReference type="Pfam" id="PF01850"/>
    </source>
</evidence>
<dbReference type="PANTHER" id="PTHR36173">
    <property type="entry name" value="RIBONUCLEASE VAPC16-RELATED"/>
    <property type="match status" value="1"/>
</dbReference>
<dbReference type="Gene3D" id="3.40.50.1010">
    <property type="entry name" value="5'-nuclease"/>
    <property type="match status" value="1"/>
</dbReference>
<sequence length="124" mass="13678">MRLLLDANIVIWLLSAPARVRETVRDQIRSEDNAVFVSTASLLEITAKAATGRLNFTAGMLADLQTISTWLPVEAEHALLVQNLPPIHKDPFDRIIVAQAMVEEMTLVTGDRILLEYGVSVLLA</sequence>
<dbReference type="SUPFAM" id="SSF88723">
    <property type="entry name" value="PIN domain-like"/>
    <property type="match status" value="1"/>
</dbReference>
<dbReference type="Pfam" id="PF01850">
    <property type="entry name" value="PIN"/>
    <property type="match status" value="1"/>
</dbReference>
<name>A0A975C2X7_9CAUL</name>
<feature type="domain" description="PIN" evidence="1">
    <location>
        <begin position="4"/>
        <end position="116"/>
    </location>
</feature>
<dbReference type="CDD" id="cd09872">
    <property type="entry name" value="PIN_Sll0205-like"/>
    <property type="match status" value="1"/>
</dbReference>
<reference evidence="2" key="1">
    <citation type="submission" date="2020-09" db="EMBL/GenBank/DDBJ databases">
        <title>Brevundimonas sp. LVF2 isolated from a puddle in Goettingen, Germany.</title>
        <authorList>
            <person name="Friedrich I."/>
            <person name="Klassen A."/>
            <person name="Hannes N."/>
            <person name="Schneider D."/>
            <person name="Hertel R."/>
            <person name="Daniel R."/>
        </authorList>
    </citation>
    <scope>NUCLEOTIDE SEQUENCE</scope>
    <source>
        <strain evidence="2">LVF2</strain>
    </source>
</reference>
<dbReference type="EMBL" id="CP062222">
    <property type="protein sequence ID" value="QTC91877.1"/>
    <property type="molecule type" value="Genomic_DNA"/>
</dbReference>
<dbReference type="Proteomes" id="UP000663918">
    <property type="component" value="Chromosome"/>
</dbReference>
<organism evidence="2 3">
    <name type="scientific">Brevundimonas goettingensis</name>
    <dbReference type="NCBI Taxonomy" id="2774190"/>
    <lineage>
        <taxon>Bacteria</taxon>
        <taxon>Pseudomonadati</taxon>
        <taxon>Pseudomonadota</taxon>
        <taxon>Alphaproteobacteria</taxon>
        <taxon>Caulobacterales</taxon>
        <taxon>Caulobacteraceae</taxon>
        <taxon>Brevundimonas</taxon>
    </lineage>
</organism>
<dbReference type="AlphaFoldDB" id="A0A975C2X7"/>
<evidence type="ECO:0000313" key="3">
    <source>
        <dbReference type="Proteomes" id="UP000663918"/>
    </source>
</evidence>
<keyword evidence="3" id="KW-1185">Reference proteome</keyword>
<dbReference type="PANTHER" id="PTHR36173:SF2">
    <property type="entry name" value="RIBONUCLEASE VAPC16"/>
    <property type="match status" value="1"/>
</dbReference>
<gene>
    <name evidence="2" type="ORF">IFJ75_02805</name>
</gene>
<dbReference type="RefSeq" id="WP_207871068.1">
    <property type="nucleotide sequence ID" value="NZ_CP062222.1"/>
</dbReference>
<accession>A0A975C2X7</accession>
<dbReference type="InterPro" id="IPR029060">
    <property type="entry name" value="PIN-like_dom_sf"/>
</dbReference>
<dbReference type="InterPro" id="IPR041705">
    <property type="entry name" value="PIN_Sll0205"/>
</dbReference>
<dbReference type="InterPro" id="IPR002716">
    <property type="entry name" value="PIN_dom"/>
</dbReference>
<proteinExistence type="predicted"/>
<dbReference type="KEGG" id="bgoe:IFJ75_02805"/>
<evidence type="ECO:0000313" key="2">
    <source>
        <dbReference type="EMBL" id="QTC91877.1"/>
    </source>
</evidence>